<evidence type="ECO:0000313" key="4">
    <source>
        <dbReference type="Proteomes" id="UP000311919"/>
    </source>
</evidence>
<dbReference type="Pfam" id="PF23079">
    <property type="entry name" value="HTH_NOL4_2nd"/>
    <property type="match status" value="1"/>
</dbReference>
<accession>A0A4Z2DBY6</accession>
<reference evidence="3 4" key="1">
    <citation type="submission" date="2019-03" db="EMBL/GenBank/DDBJ databases">
        <title>An improved genome assembly of the fluke Schistosoma japonicum.</title>
        <authorList>
            <person name="Hu W."/>
            <person name="Luo F."/>
            <person name="Yin M."/>
            <person name="Mo X."/>
            <person name="Sun C."/>
            <person name="Wu Q."/>
            <person name="Zhu B."/>
            <person name="Xiang M."/>
            <person name="Wang J."/>
            <person name="Wang Y."/>
            <person name="Zhang T."/>
            <person name="Xu B."/>
            <person name="Zheng H."/>
            <person name="Feng Z."/>
        </authorList>
    </citation>
    <scope>NUCLEOTIDE SEQUENCE [LARGE SCALE GENOMIC DNA]</scope>
    <source>
        <strain evidence="3">HuSjv2</strain>
        <tissue evidence="3">Worms</tissue>
    </source>
</reference>
<comment type="caution">
    <text evidence="3">The sequence shown here is derived from an EMBL/GenBank/DDBJ whole genome shotgun (WGS) entry which is preliminary data.</text>
</comment>
<dbReference type="InterPro" id="IPR056549">
    <property type="entry name" value="HTH_NOL4"/>
</dbReference>
<sequence length="850" mass="96086">MKMFHFTKTYNNNNNNISNKSINLSLYQLSSLISSSVICEPFNSDNQYSELKPSESNTTNTITSTSNITDITDPIIDTTICNDSESSIVPGSSSSSNNNNNNNNNCTNSLPPIRCKSLEIKSTEKSLTNPTSKKRHRSTIDNQWNHSNSMMNTLTNLKYHQQHHSKGDLCLLSNEEQKDQEDCCNIDVKKRKTLGNSMHQMNSNSLDESIYNYTTNKPYELIANHSKLKLFNQRMATINQQIYSYPFNACKQNENHDELINELLPINHVKLKQTIKKYSTHNNNTTTVTTTTMTTTTTTASTTTTMTTTTISNTTTTENYDVMNDKIKVNNYEDELDNELTSASELTTAAYNNFVRRVVDDTLDRTVTFCEQPRHAITALENICTRAWPQLEVKRHRNRIRAYLKACRRNSKKNKGQINMKEPPANGLSIEARQLVSKALTLVAGDLDYLKQTMQVEKAKNDSLFPSKVDSSSEKSYSASSSKRSPNHHLKVDYSTTINNSELTDVYYNQKYDPYEMNSFNDKLKHTTNNSNNKNLWNVSNTLLNDIMNKASFPHTDSLFWSNSFLQNNNLDASYLATAAAAAAATAMTAVNPVNILKLLPAALQLNNNNNNINSYSSLSSSSTTSPFIPSSILPTSPRLLLHNDSMKDANINISSNSNGYDVRHDKLSIQNKHSTRKLSSHTSLFDSDRIYQMHQFSNNDNNNSNNCIDSNSNGVNSDFNEYKYLSSDKHYDIGSESNKQSNLINFYNSYFINDSNSNNHDSAYCLPPPAHIGSIHYSPLTNQILDRLMDTTLLTHNDIEFFLQNLELTKIAIKQARCQSYLILKKIEIVENHLHTTSTNSIMMPLNLS</sequence>
<feature type="compositionally biased region" description="Low complexity" evidence="1">
    <location>
        <begin position="467"/>
        <end position="484"/>
    </location>
</feature>
<proteinExistence type="predicted"/>
<feature type="region of interest" description="Disordered" evidence="1">
    <location>
        <begin position="86"/>
        <end position="108"/>
    </location>
</feature>
<evidence type="ECO:0000256" key="1">
    <source>
        <dbReference type="SAM" id="MobiDB-lite"/>
    </source>
</evidence>
<gene>
    <name evidence="3" type="ORF">EWB00_002551</name>
</gene>
<feature type="compositionally biased region" description="Low complexity" evidence="1">
    <location>
        <begin position="92"/>
        <end position="105"/>
    </location>
</feature>
<keyword evidence="4" id="KW-1185">Reference proteome</keyword>
<feature type="region of interest" description="Disordered" evidence="1">
    <location>
        <begin position="47"/>
        <end position="66"/>
    </location>
</feature>
<organism evidence="3 4">
    <name type="scientific">Schistosoma japonicum</name>
    <name type="common">Blood fluke</name>
    <dbReference type="NCBI Taxonomy" id="6182"/>
    <lineage>
        <taxon>Eukaryota</taxon>
        <taxon>Metazoa</taxon>
        <taxon>Spiralia</taxon>
        <taxon>Lophotrochozoa</taxon>
        <taxon>Platyhelminthes</taxon>
        <taxon>Trematoda</taxon>
        <taxon>Digenea</taxon>
        <taxon>Strigeidida</taxon>
        <taxon>Schistosomatoidea</taxon>
        <taxon>Schistosomatidae</taxon>
        <taxon>Schistosoma</taxon>
    </lineage>
</organism>
<feature type="domain" description="Nucleolar protein 4 helical" evidence="2">
    <location>
        <begin position="349"/>
        <end position="412"/>
    </location>
</feature>
<evidence type="ECO:0000313" key="3">
    <source>
        <dbReference type="EMBL" id="TNN14012.1"/>
    </source>
</evidence>
<dbReference type="AlphaFoldDB" id="A0A4Z2DBY6"/>
<feature type="region of interest" description="Disordered" evidence="1">
    <location>
        <begin position="122"/>
        <end position="145"/>
    </location>
</feature>
<protein>
    <submittedName>
        <fullName evidence="3">Nucleolar protein isoform 2</fullName>
    </submittedName>
</protein>
<dbReference type="STRING" id="6182.A0A4Z2DBY6"/>
<dbReference type="OrthoDB" id="6265106at2759"/>
<evidence type="ECO:0000259" key="2">
    <source>
        <dbReference type="Pfam" id="PF23079"/>
    </source>
</evidence>
<feature type="region of interest" description="Disordered" evidence="1">
    <location>
        <begin position="464"/>
        <end position="489"/>
    </location>
</feature>
<dbReference type="EMBL" id="SKCS01000181">
    <property type="protein sequence ID" value="TNN14012.1"/>
    <property type="molecule type" value="Genomic_DNA"/>
</dbReference>
<feature type="compositionally biased region" description="Low complexity" evidence="1">
    <location>
        <begin position="56"/>
        <end position="66"/>
    </location>
</feature>
<dbReference type="Proteomes" id="UP000311919">
    <property type="component" value="Unassembled WGS sequence"/>
</dbReference>
<name>A0A4Z2DBY6_SCHJA</name>